<proteinExistence type="predicted"/>
<dbReference type="AlphaFoldDB" id="A0A8X6SV56"/>
<dbReference type="Proteomes" id="UP000887159">
    <property type="component" value="Unassembled WGS sequence"/>
</dbReference>
<protein>
    <submittedName>
        <fullName evidence="1">HTH_48 domain-containing protein</fullName>
    </submittedName>
</protein>
<keyword evidence="2" id="KW-1185">Reference proteome</keyword>
<evidence type="ECO:0000313" key="2">
    <source>
        <dbReference type="Proteomes" id="UP000887159"/>
    </source>
</evidence>
<accession>A0A8X6SV56</accession>
<dbReference type="EMBL" id="BMAU01021335">
    <property type="protein sequence ID" value="GFY15927.1"/>
    <property type="molecule type" value="Genomic_DNA"/>
</dbReference>
<gene>
    <name evidence="1" type="primary">AVEN_145030_1</name>
    <name evidence="1" type="ORF">TNCV_1285721</name>
</gene>
<comment type="caution">
    <text evidence="1">The sequence shown here is derived from an EMBL/GenBank/DDBJ whole genome shotgun (WGS) entry which is preliminary data.</text>
</comment>
<reference evidence="1" key="1">
    <citation type="submission" date="2020-08" db="EMBL/GenBank/DDBJ databases">
        <title>Multicomponent nature underlies the extraordinary mechanical properties of spider dragline silk.</title>
        <authorList>
            <person name="Kono N."/>
            <person name="Nakamura H."/>
            <person name="Mori M."/>
            <person name="Yoshida Y."/>
            <person name="Ohtoshi R."/>
            <person name="Malay A.D."/>
            <person name="Moran D.A.P."/>
            <person name="Tomita M."/>
            <person name="Numata K."/>
            <person name="Arakawa K."/>
        </authorList>
    </citation>
    <scope>NUCLEOTIDE SEQUENCE</scope>
</reference>
<evidence type="ECO:0000313" key="1">
    <source>
        <dbReference type="EMBL" id="GFY15927.1"/>
    </source>
</evidence>
<name>A0A8X6SV56_TRICX</name>
<organism evidence="1 2">
    <name type="scientific">Trichonephila clavipes</name>
    <name type="common">Golden silk orbweaver</name>
    <name type="synonym">Nephila clavipes</name>
    <dbReference type="NCBI Taxonomy" id="2585209"/>
    <lineage>
        <taxon>Eukaryota</taxon>
        <taxon>Metazoa</taxon>
        <taxon>Ecdysozoa</taxon>
        <taxon>Arthropoda</taxon>
        <taxon>Chelicerata</taxon>
        <taxon>Arachnida</taxon>
        <taxon>Araneae</taxon>
        <taxon>Araneomorphae</taxon>
        <taxon>Entelegynae</taxon>
        <taxon>Araneoidea</taxon>
        <taxon>Nephilidae</taxon>
        <taxon>Trichonephila</taxon>
    </lineage>
</organism>
<sequence>MSGIIRSKYNSRFREMKCLISSTHHHAEGESWIIIKKNPNVKLKGYITSGVTEDIRGLAKSGLGPQVGGLQELHLGVSQALGALERWGRYWIRQLNDGRTSVHHDPWSGQTFVVNGGLVENVIEKICESRRFTIRRFCDEFPQRAVQQWLSSLAASFCKVGKDALVSRYDKYLNSGSNYAEK</sequence>